<protein>
    <recommendedName>
        <fullName evidence="3">DUF4935 domain-containing protein</fullName>
    </recommendedName>
</protein>
<dbReference type="Proteomes" id="UP001244563">
    <property type="component" value="Unassembled WGS sequence"/>
</dbReference>
<reference evidence="1 2" key="1">
    <citation type="submission" date="2023-07" db="EMBL/GenBank/DDBJ databases">
        <title>Sorghum-associated microbial communities from plants grown in Nebraska, USA.</title>
        <authorList>
            <person name="Schachtman D."/>
        </authorList>
    </citation>
    <scope>NUCLEOTIDE SEQUENCE [LARGE SCALE GENOMIC DNA]</scope>
    <source>
        <strain evidence="1 2">CC523</strain>
    </source>
</reference>
<gene>
    <name evidence="1" type="ORF">J2T10_004127</name>
</gene>
<dbReference type="EMBL" id="JAUSSW010000017">
    <property type="protein sequence ID" value="MDQ0104452.1"/>
    <property type="molecule type" value="Genomic_DNA"/>
</dbReference>
<evidence type="ECO:0000313" key="1">
    <source>
        <dbReference type="EMBL" id="MDQ0104452.1"/>
    </source>
</evidence>
<accession>A0ABT9TS09</accession>
<evidence type="ECO:0008006" key="3">
    <source>
        <dbReference type="Google" id="ProtNLM"/>
    </source>
</evidence>
<proteinExistence type="predicted"/>
<organism evidence="1 2">
    <name type="scientific">Paenarthrobacter nicotinovorans</name>
    <name type="common">Arthrobacter nicotinovorans</name>
    <dbReference type="NCBI Taxonomy" id="29320"/>
    <lineage>
        <taxon>Bacteria</taxon>
        <taxon>Bacillati</taxon>
        <taxon>Actinomycetota</taxon>
        <taxon>Actinomycetes</taxon>
        <taxon>Micrococcales</taxon>
        <taxon>Micrococcaceae</taxon>
        <taxon>Paenarthrobacter</taxon>
    </lineage>
</organism>
<comment type="caution">
    <text evidence="1">The sequence shown here is derived from an EMBL/GenBank/DDBJ whole genome shotgun (WGS) entry which is preliminary data.</text>
</comment>
<evidence type="ECO:0000313" key="2">
    <source>
        <dbReference type="Proteomes" id="UP001244563"/>
    </source>
</evidence>
<dbReference type="RefSeq" id="WP_306879687.1">
    <property type="nucleotide sequence ID" value="NZ_JAUSSW010000017.1"/>
</dbReference>
<name>A0ABT9TS09_PAENI</name>
<keyword evidence="2" id="KW-1185">Reference proteome</keyword>
<sequence length="363" mass="40819">MSSSAEAPHVMWPDSLIRPSATSRLAYLDLNHWINLAKYQTGHRDGFRHKPLFEACRAASSEQRVLFVLTDSLFAEISNIKDPRQRRDISHVVGTLTHFEYLLGRPDLMRHEIQFALNSLTNQVRSRFAPVRLVRRGVLHAFGRVGGLRIEDQYGRDISEHLRQEQGAPQFDSWLRDLELTAEEMLLAGPADQDIPALIAAGYAPEVARATTERRAEQEREQAGRLDAAEKNWRRGRLRDVIAAREASFELIDLLTEEFTARGIDLGQATGGTLQGVRALMLGMPSTAVSIELKTRYHQDGQKKWTVNDVHDIDALSVAVPYCDIVFTDAAARNALVAAHVDHRMNTVLPRTSQDMVEILNSL</sequence>